<dbReference type="PANTHER" id="PTHR14359:SF6">
    <property type="entry name" value="PHOSPHOPANTOTHENOYLCYSTEINE DECARBOXYLASE"/>
    <property type="match status" value="1"/>
</dbReference>
<dbReference type="Gene3D" id="3.40.50.10300">
    <property type="entry name" value="CoaB-like"/>
    <property type="match status" value="1"/>
</dbReference>
<comment type="cofactor">
    <cofactor evidence="3">
        <name>Mg(2+)</name>
        <dbReference type="ChEBI" id="CHEBI:18420"/>
    </cofactor>
</comment>
<comment type="catalytic activity">
    <reaction evidence="3 4">
        <text>N-[(R)-4-phosphopantothenoyl]-L-cysteine + H(+) = (R)-4'-phosphopantetheine + CO2</text>
        <dbReference type="Rhea" id="RHEA:16793"/>
        <dbReference type="ChEBI" id="CHEBI:15378"/>
        <dbReference type="ChEBI" id="CHEBI:16526"/>
        <dbReference type="ChEBI" id="CHEBI:59458"/>
        <dbReference type="ChEBI" id="CHEBI:61723"/>
        <dbReference type="EC" id="4.1.1.36"/>
    </reaction>
</comment>
<evidence type="ECO:0000313" key="7">
    <source>
        <dbReference type="EMBL" id="MFC5628030.1"/>
    </source>
</evidence>
<feature type="region of interest" description="Phosphopantothenoylcysteine decarboxylase" evidence="3">
    <location>
        <begin position="1"/>
        <end position="189"/>
    </location>
</feature>
<dbReference type="NCBIfam" id="TIGR00521">
    <property type="entry name" value="coaBC_dfp"/>
    <property type="match status" value="1"/>
</dbReference>
<feature type="active site" description="Proton donor" evidence="3">
    <location>
        <position position="157"/>
    </location>
</feature>
<dbReference type="PANTHER" id="PTHR14359">
    <property type="entry name" value="HOMO-OLIGOMERIC FLAVIN CONTAINING CYS DECARBOXYLASE FAMILY"/>
    <property type="match status" value="1"/>
</dbReference>
<comment type="caution">
    <text evidence="3">Lacks conserved residue(s) required for the propagation of feature annotation.</text>
</comment>
<reference evidence="8" key="1">
    <citation type="journal article" date="2019" name="Int. J. Syst. Evol. Microbiol.">
        <title>The Global Catalogue of Microorganisms (GCM) 10K type strain sequencing project: providing services to taxonomists for standard genome sequencing and annotation.</title>
        <authorList>
            <consortium name="The Broad Institute Genomics Platform"/>
            <consortium name="The Broad Institute Genome Sequencing Center for Infectious Disease"/>
            <person name="Wu L."/>
            <person name="Ma J."/>
        </authorList>
    </citation>
    <scope>NUCLEOTIDE SEQUENCE [LARGE SCALE GENOMIC DNA]</scope>
    <source>
        <strain evidence="8">CGMCC 1.15790</strain>
    </source>
</reference>
<evidence type="ECO:0000259" key="5">
    <source>
        <dbReference type="Pfam" id="PF02441"/>
    </source>
</evidence>
<keyword evidence="8" id="KW-1185">Reference proteome</keyword>
<dbReference type="EC" id="4.1.1.36" evidence="3"/>
<keyword evidence="3" id="KW-0460">Magnesium</keyword>
<keyword evidence="1 3" id="KW-0210">Decarboxylase</keyword>
<name>A0ABW0U6W1_9BACI</name>
<dbReference type="RefSeq" id="WP_270898056.1">
    <property type="nucleotide sequence ID" value="NZ_JBHSPF010000018.1"/>
</dbReference>
<comment type="function">
    <text evidence="4">Catalyzes two steps in the biosynthesis of coenzyme A. In the first step cysteine is conjugated to 4'-phosphopantothenate to form 4-phosphopantothenoylcysteine, in the latter compound is decarboxylated to form 4'-phosphopantotheine.</text>
</comment>
<feature type="binding site" evidence="3">
    <location>
        <position position="340"/>
    </location>
    <ligand>
        <name>CTP</name>
        <dbReference type="ChEBI" id="CHEBI:37563"/>
    </ligand>
</feature>
<comment type="pathway">
    <text evidence="3 4">Cofactor biosynthesis; coenzyme A biosynthesis; CoA from (R)-pantothenate: step 3/5.</text>
</comment>
<feature type="domain" description="DNA/pantothenate metabolism flavoprotein C-terminal" evidence="6">
    <location>
        <begin position="186"/>
        <end position="394"/>
    </location>
</feature>
<evidence type="ECO:0000313" key="8">
    <source>
        <dbReference type="Proteomes" id="UP001596143"/>
    </source>
</evidence>
<dbReference type="Pfam" id="PF04127">
    <property type="entry name" value="DFP"/>
    <property type="match status" value="1"/>
</dbReference>
<evidence type="ECO:0000259" key="6">
    <source>
        <dbReference type="Pfam" id="PF04127"/>
    </source>
</evidence>
<keyword evidence="3" id="KW-0511">Multifunctional enzyme</keyword>
<comment type="pathway">
    <text evidence="3 4">Cofactor biosynthesis; coenzyme A biosynthesis; CoA from (R)-pantothenate: step 2/5.</text>
</comment>
<dbReference type="GO" id="GO:0004632">
    <property type="term" value="F:phosphopantothenate--cysteine ligase activity"/>
    <property type="evidence" value="ECO:0007669"/>
    <property type="project" value="UniProtKB-EC"/>
</dbReference>
<accession>A0ABW0U6W1</accession>
<evidence type="ECO:0000256" key="3">
    <source>
        <dbReference type="HAMAP-Rule" id="MF_02225"/>
    </source>
</evidence>
<evidence type="ECO:0000256" key="2">
    <source>
        <dbReference type="ARBA" id="ARBA00023239"/>
    </source>
</evidence>
<feature type="binding site" evidence="3">
    <location>
        <position position="278"/>
    </location>
    <ligand>
        <name>CTP</name>
        <dbReference type="ChEBI" id="CHEBI:37563"/>
    </ligand>
</feature>
<dbReference type="InterPro" id="IPR035929">
    <property type="entry name" value="CoaB-like_sf"/>
</dbReference>
<feature type="binding site" evidence="3">
    <location>
        <position position="322"/>
    </location>
    <ligand>
        <name>CTP</name>
        <dbReference type="ChEBI" id="CHEBI:37563"/>
    </ligand>
</feature>
<evidence type="ECO:0000256" key="1">
    <source>
        <dbReference type="ARBA" id="ARBA00022793"/>
    </source>
</evidence>
<dbReference type="InterPro" id="IPR005252">
    <property type="entry name" value="CoaBC"/>
</dbReference>
<organism evidence="7 8">
    <name type="scientific">Aliibacillus thermotolerans</name>
    <dbReference type="NCBI Taxonomy" id="1834418"/>
    <lineage>
        <taxon>Bacteria</taxon>
        <taxon>Bacillati</taxon>
        <taxon>Bacillota</taxon>
        <taxon>Bacilli</taxon>
        <taxon>Bacillales</taxon>
        <taxon>Bacillaceae</taxon>
        <taxon>Aliibacillus</taxon>
    </lineage>
</organism>
<evidence type="ECO:0000256" key="4">
    <source>
        <dbReference type="RuleBase" id="RU364078"/>
    </source>
</evidence>
<keyword evidence="3 4" id="KW-0436">Ligase</keyword>
<dbReference type="InterPro" id="IPR036551">
    <property type="entry name" value="Flavin_trans-like"/>
</dbReference>
<dbReference type="EMBL" id="JBHSPF010000018">
    <property type="protein sequence ID" value="MFC5628030.1"/>
    <property type="molecule type" value="Genomic_DNA"/>
</dbReference>
<protein>
    <recommendedName>
        <fullName evidence="3">Coenzyme A biosynthesis bifunctional protein CoaBC</fullName>
    </recommendedName>
    <alternativeName>
        <fullName evidence="3">DNA/pantothenate metabolism flavoprotein</fullName>
    </alternativeName>
    <alternativeName>
        <fullName evidence="3">Phosphopantothenoylcysteine synthetase/decarboxylase</fullName>
        <shortName evidence="3">PPCS-PPCDC</shortName>
    </alternativeName>
    <domain>
        <recommendedName>
            <fullName evidence="3">Phosphopantothenoylcysteine decarboxylase</fullName>
            <shortName evidence="3">PPC decarboxylase</shortName>
            <shortName evidence="3">PPC-DC</shortName>
            <ecNumber evidence="3">4.1.1.36</ecNumber>
        </recommendedName>
        <alternativeName>
            <fullName evidence="3">CoaC</fullName>
        </alternativeName>
    </domain>
    <domain>
        <recommendedName>
            <fullName evidence="3">Phosphopantothenate--cysteine ligase</fullName>
            <ecNumber evidence="3">6.3.2.5</ecNumber>
        </recommendedName>
        <alternativeName>
            <fullName evidence="3">CoaB</fullName>
        </alternativeName>
        <alternativeName>
            <fullName evidence="3">Phosphopantothenoylcysteine synthetase</fullName>
            <shortName evidence="3">PPC synthetase</shortName>
            <shortName evidence="3">PPC-S</shortName>
        </alternativeName>
    </domain>
</protein>
<keyword evidence="3 4" id="KW-0288">FMN</keyword>
<feature type="binding site" evidence="3">
    <location>
        <position position="336"/>
    </location>
    <ligand>
        <name>CTP</name>
        <dbReference type="ChEBI" id="CHEBI:37563"/>
    </ligand>
</feature>
<dbReference type="Pfam" id="PF02441">
    <property type="entry name" value="Flavoprotein"/>
    <property type="match status" value="1"/>
</dbReference>
<comment type="function">
    <text evidence="3">Catalyzes two sequential steps in the biosynthesis of coenzyme A. In the first step cysteine is conjugated to 4'-phosphopantothenate to form 4-phosphopantothenoylcysteine. In the second step the latter compound is decarboxylated to form 4'-phosphopantotheine.</text>
</comment>
<dbReference type="InterPro" id="IPR003382">
    <property type="entry name" value="Flavoprotein"/>
</dbReference>
<comment type="catalytic activity">
    <reaction evidence="3 4">
        <text>(R)-4'-phosphopantothenate + L-cysteine + CTP = N-[(R)-4-phosphopantothenoyl]-L-cysteine + CMP + diphosphate + H(+)</text>
        <dbReference type="Rhea" id="RHEA:19397"/>
        <dbReference type="ChEBI" id="CHEBI:10986"/>
        <dbReference type="ChEBI" id="CHEBI:15378"/>
        <dbReference type="ChEBI" id="CHEBI:33019"/>
        <dbReference type="ChEBI" id="CHEBI:35235"/>
        <dbReference type="ChEBI" id="CHEBI:37563"/>
        <dbReference type="ChEBI" id="CHEBI:59458"/>
        <dbReference type="ChEBI" id="CHEBI:60377"/>
        <dbReference type="EC" id="6.3.2.5"/>
    </reaction>
</comment>
<feature type="binding site" evidence="3">
    <location>
        <position position="288"/>
    </location>
    <ligand>
        <name>CTP</name>
        <dbReference type="ChEBI" id="CHEBI:37563"/>
    </ligand>
</feature>
<keyword evidence="2 3" id="KW-0456">Lyase</keyword>
<dbReference type="EC" id="6.3.2.5" evidence="3"/>
<feature type="domain" description="Flavoprotein" evidence="5">
    <location>
        <begin position="5"/>
        <end position="176"/>
    </location>
</feature>
<comment type="similarity">
    <text evidence="3 4">In the N-terminal section; belongs to the HFCD (homo-oligomeric flavin containing Cys decarboxylase) superfamily.</text>
</comment>
<dbReference type="InterPro" id="IPR007085">
    <property type="entry name" value="DNA/pantothenate-metab_flavo_C"/>
</dbReference>
<dbReference type="Proteomes" id="UP001596143">
    <property type="component" value="Unassembled WGS sequence"/>
</dbReference>
<keyword evidence="3 4" id="KW-0285">Flavoprotein</keyword>
<sequence length="401" mass="44599">MLKNKKIMLGISGGIAAYKSAILASQLTQRGATVKVVMTDNAKQFITPLTFQALTRERVYDDTFAERDPEIVSHIDVVDWADFILIAPATANVIGKIANGIADDMLTTSVLASTCPIYLSPAMNVNMYNNPAVQDNMATLKKRGYHFIEPGDGYLACGWVGKGRMAEPLDIISYLEQKYEEEQPFREKKILVTAGPTYEYADPVRIFTNPSSGKMGFAIAEVAASFGADVTLVSGPVQLKTPPHVKRVDVTTAEEMYEAVIQRYDDMDIVIKAAAVADYKPVTVDEKKTKKDDGKTVIEMERTKDILAALGERKKHQILVGFAAESHDLEKYAKGKLERKNLDMIVANDITRTNAGFRSDTNEMILIKRNEDPIFLPLLTKKETAKEILRHVESIMQRTDK</sequence>
<dbReference type="Gene3D" id="3.40.50.1950">
    <property type="entry name" value="Flavin prenyltransferase-like"/>
    <property type="match status" value="1"/>
</dbReference>
<dbReference type="GO" id="GO:0004633">
    <property type="term" value="F:phosphopantothenoylcysteine decarboxylase activity"/>
    <property type="evidence" value="ECO:0007669"/>
    <property type="project" value="UniProtKB-EC"/>
</dbReference>
<feature type="region of interest" description="Phosphopantothenate--cysteine ligase" evidence="3">
    <location>
        <begin position="190"/>
        <end position="401"/>
    </location>
</feature>
<comment type="caution">
    <text evidence="7">The sequence shown here is derived from an EMBL/GenBank/DDBJ whole genome shotgun (WGS) entry which is preliminary data.</text>
</comment>
<keyword evidence="3" id="KW-0479">Metal-binding</keyword>
<dbReference type="SUPFAM" id="SSF102645">
    <property type="entry name" value="CoaB-like"/>
    <property type="match status" value="1"/>
</dbReference>
<comment type="similarity">
    <text evidence="3 4">In the C-terminal section; belongs to the PPC synthetase family.</text>
</comment>
<proteinExistence type="inferred from homology"/>
<comment type="cofactor">
    <cofactor evidence="3">
        <name>FMN</name>
        <dbReference type="ChEBI" id="CHEBI:58210"/>
    </cofactor>
    <text evidence="3">Binds 1 FMN per subunit.</text>
</comment>
<gene>
    <name evidence="3 7" type="primary">coaBC</name>
    <name evidence="7" type="ORF">ACFPTR_03875</name>
</gene>
<dbReference type="SUPFAM" id="SSF52507">
    <property type="entry name" value="Homo-oligomeric flavin-containing Cys decarboxylases, HFCD"/>
    <property type="match status" value="1"/>
</dbReference>
<dbReference type="HAMAP" id="MF_02225">
    <property type="entry name" value="CoaBC"/>
    <property type="match status" value="1"/>
</dbReference>